<dbReference type="Gene3D" id="1.25.40.10">
    <property type="entry name" value="Tetratricopeptide repeat domain"/>
    <property type="match status" value="1"/>
</dbReference>
<evidence type="ECO:0000313" key="3">
    <source>
        <dbReference type="EMBL" id="TNJ66557.1"/>
    </source>
</evidence>
<sequence length="601" mass="66226">MSYKKEQERNIRDLLARITRSPIYKQKLADYNLAEASLEQILSTLPLTTKSDLRKAGAFGHLAVEMKDVAQYHESFGTTGEPSASWFTKDDLETGGKQMGECGVRLNEEDIVLIRFPYAMSVPAFLMQHAARQAGSVVVPASGRNLVTPYPRVLELMQRTRVTVIAGHPREMELLAEAARLLGFNAKAHFPALRAICAAGEVMGELRRKHIERLWGVPVFDLYGSTETANIAAMCEHGVMHIAEQDFFVEVFKEDGSGYAAPGERGFAAITTLSHQASPLLRYFNEDVIAVEPASCACGRAGNKLIHYGRLKDRIRIGTVVLDGKDVQEAVYALSPAPDAWKAIEQESGLHFILDSHRSTEWSEEEVRTRLSEALQVPVIVEIAADGALLNREELMQNAPAKKPVYIHSREIGASEAGKSILLKDLLTRGIHKIRNGKYEQSRELFEEAAALDPCSAEAHAWLAAALGRLIENGWSMTEKIKLLPMLKREIEAAFEIDPTLPLARRINGARLLNTPGMLGGDPAAALDEFLYCIDKGTDDAEAWVSLAECYMKTDQIEKAIGTLEKVLTREPQNKRAAQLMQQANNKVIGGASEGKGGKRA</sequence>
<dbReference type="InterPro" id="IPR011990">
    <property type="entry name" value="TPR-like_helical_dom_sf"/>
</dbReference>
<dbReference type="Pfam" id="PF13432">
    <property type="entry name" value="TPR_16"/>
    <property type="match status" value="1"/>
</dbReference>
<dbReference type="PANTHER" id="PTHR43845:SF1">
    <property type="entry name" value="BLR5969 PROTEIN"/>
    <property type="match status" value="1"/>
</dbReference>
<dbReference type="Proteomes" id="UP000307943">
    <property type="component" value="Unassembled WGS sequence"/>
</dbReference>
<keyword evidence="4" id="KW-1185">Reference proteome</keyword>
<dbReference type="AlphaFoldDB" id="A0A5C4TDI1"/>
<dbReference type="InterPro" id="IPR019734">
    <property type="entry name" value="TPR_rpt"/>
</dbReference>
<dbReference type="OrthoDB" id="580775at2"/>
<organism evidence="3 4">
    <name type="scientific">Paenibacillus hemerocallicola</name>
    <dbReference type="NCBI Taxonomy" id="1172614"/>
    <lineage>
        <taxon>Bacteria</taxon>
        <taxon>Bacillati</taxon>
        <taxon>Bacillota</taxon>
        <taxon>Bacilli</taxon>
        <taxon>Bacillales</taxon>
        <taxon>Paenibacillaceae</taxon>
        <taxon>Paenibacillus</taxon>
    </lineage>
</organism>
<dbReference type="SUPFAM" id="SSF48452">
    <property type="entry name" value="TPR-like"/>
    <property type="match status" value="1"/>
</dbReference>
<gene>
    <name evidence="3" type="ORF">FE784_09855</name>
</gene>
<dbReference type="SUPFAM" id="SSF56801">
    <property type="entry name" value="Acetyl-CoA synthetase-like"/>
    <property type="match status" value="1"/>
</dbReference>
<dbReference type="PANTHER" id="PTHR43845">
    <property type="entry name" value="BLR5969 PROTEIN"/>
    <property type="match status" value="1"/>
</dbReference>
<evidence type="ECO:0000259" key="2">
    <source>
        <dbReference type="Pfam" id="PF00501"/>
    </source>
</evidence>
<reference evidence="3 4" key="1">
    <citation type="submission" date="2019-05" db="EMBL/GenBank/DDBJ databases">
        <title>We sequenced the genome of Paenibacillus hemerocallicola KCTC 33185 for further insight into its adaptation and study the phylogeny of Paenibacillus.</title>
        <authorList>
            <person name="Narsing Rao M.P."/>
        </authorList>
    </citation>
    <scope>NUCLEOTIDE SEQUENCE [LARGE SCALE GENOMIC DNA]</scope>
    <source>
        <strain evidence="3 4">KCTC 33185</strain>
    </source>
</reference>
<name>A0A5C4TDI1_9BACL</name>
<comment type="caution">
    <text evidence="3">The sequence shown here is derived from an EMBL/GenBank/DDBJ whole genome shotgun (WGS) entry which is preliminary data.</text>
</comment>
<dbReference type="InterPro" id="IPR042099">
    <property type="entry name" value="ANL_N_sf"/>
</dbReference>
<dbReference type="Pfam" id="PF14559">
    <property type="entry name" value="TPR_19"/>
    <property type="match status" value="1"/>
</dbReference>
<dbReference type="Pfam" id="PF00501">
    <property type="entry name" value="AMP-binding"/>
    <property type="match status" value="1"/>
</dbReference>
<evidence type="ECO:0000256" key="1">
    <source>
        <dbReference type="PROSITE-ProRule" id="PRU00339"/>
    </source>
</evidence>
<dbReference type="Gene3D" id="3.40.50.12780">
    <property type="entry name" value="N-terminal domain of ligase-like"/>
    <property type="match status" value="1"/>
</dbReference>
<evidence type="ECO:0000313" key="4">
    <source>
        <dbReference type="Proteomes" id="UP000307943"/>
    </source>
</evidence>
<dbReference type="EMBL" id="VDCQ01000010">
    <property type="protein sequence ID" value="TNJ66557.1"/>
    <property type="molecule type" value="Genomic_DNA"/>
</dbReference>
<keyword evidence="1" id="KW-0802">TPR repeat</keyword>
<accession>A0A5C4TDI1</accession>
<dbReference type="RefSeq" id="WP_139602021.1">
    <property type="nucleotide sequence ID" value="NZ_VDCQ01000010.1"/>
</dbReference>
<dbReference type="SMART" id="SM00028">
    <property type="entry name" value="TPR"/>
    <property type="match status" value="2"/>
</dbReference>
<protein>
    <submittedName>
        <fullName evidence="3">AMP-binding protein</fullName>
    </submittedName>
</protein>
<proteinExistence type="predicted"/>
<dbReference type="PROSITE" id="PS50005">
    <property type="entry name" value="TPR"/>
    <property type="match status" value="1"/>
</dbReference>
<feature type="domain" description="AMP-dependent synthetase/ligase" evidence="2">
    <location>
        <begin position="77"/>
        <end position="234"/>
    </location>
</feature>
<feature type="repeat" description="TPR" evidence="1">
    <location>
        <begin position="541"/>
        <end position="574"/>
    </location>
</feature>
<dbReference type="InterPro" id="IPR000873">
    <property type="entry name" value="AMP-dep_synth/lig_dom"/>
</dbReference>